<evidence type="ECO:0000256" key="2">
    <source>
        <dbReference type="ARBA" id="ARBA00007413"/>
    </source>
</evidence>
<dbReference type="GO" id="GO:0005634">
    <property type="term" value="C:nucleus"/>
    <property type="evidence" value="ECO:0007669"/>
    <property type="project" value="UniProtKB-SubCell"/>
</dbReference>
<dbReference type="EMBL" id="PYSW02000009">
    <property type="protein sequence ID" value="KAG2388772.1"/>
    <property type="molecule type" value="Genomic_DNA"/>
</dbReference>
<evidence type="ECO:0000256" key="6">
    <source>
        <dbReference type="SAM" id="MobiDB-lite"/>
    </source>
</evidence>
<feature type="domain" description="MIF4G" evidence="7">
    <location>
        <begin position="162"/>
        <end position="319"/>
    </location>
</feature>
<feature type="compositionally biased region" description="Low complexity" evidence="6">
    <location>
        <begin position="86"/>
        <end position="99"/>
    </location>
</feature>
<dbReference type="GeneID" id="68092673"/>
<dbReference type="Gene3D" id="1.25.40.180">
    <property type="match status" value="3"/>
</dbReference>
<comment type="similarity">
    <text evidence="2">Belongs to the NCBP1 family.</text>
</comment>
<keyword evidence="4" id="KW-0508">mRNA splicing</keyword>
<evidence type="ECO:0000259" key="9">
    <source>
        <dbReference type="Pfam" id="PF09090"/>
    </source>
</evidence>
<evidence type="ECO:0000256" key="5">
    <source>
        <dbReference type="ARBA" id="ARBA00023242"/>
    </source>
</evidence>
<evidence type="ECO:0000256" key="4">
    <source>
        <dbReference type="ARBA" id="ARBA00023187"/>
    </source>
</evidence>
<dbReference type="GO" id="GO:0006397">
    <property type="term" value="P:mRNA processing"/>
    <property type="evidence" value="ECO:0007669"/>
    <property type="project" value="UniProtKB-KW"/>
</dbReference>
<dbReference type="GO" id="GO:0003729">
    <property type="term" value="F:mRNA binding"/>
    <property type="evidence" value="ECO:0007669"/>
    <property type="project" value="TreeGrafter"/>
</dbReference>
<dbReference type="Proteomes" id="UP000816034">
    <property type="component" value="Unassembled WGS sequence"/>
</dbReference>
<evidence type="ECO:0000259" key="7">
    <source>
        <dbReference type="Pfam" id="PF02854"/>
    </source>
</evidence>
<dbReference type="GO" id="GO:0006406">
    <property type="term" value="P:mRNA export from nucleus"/>
    <property type="evidence" value="ECO:0007669"/>
    <property type="project" value="InterPro"/>
</dbReference>
<dbReference type="InterPro" id="IPR015174">
    <property type="entry name" value="MIF4G-like_typ-2"/>
</dbReference>
<feature type="compositionally biased region" description="Acidic residues" evidence="6">
    <location>
        <begin position="20"/>
        <end position="29"/>
    </location>
</feature>
<protein>
    <recommendedName>
        <fullName evidence="12">MIF4G domain-containing protein</fullName>
    </recommendedName>
</protein>
<evidence type="ECO:0000256" key="1">
    <source>
        <dbReference type="ARBA" id="ARBA00004123"/>
    </source>
</evidence>
<keyword evidence="11" id="KW-1185">Reference proteome</keyword>
<dbReference type="AlphaFoldDB" id="A0AA88GXA0"/>
<dbReference type="PANTHER" id="PTHR12412:SF2">
    <property type="entry name" value="NUCLEAR CAP-BINDING PROTEIN SUBUNIT 1"/>
    <property type="match status" value="1"/>
</dbReference>
<reference evidence="10 11" key="1">
    <citation type="journal article" date="2018" name="BMC Genomics">
        <title>The genome of Naegleria lovaniensis, the basis for a comparative approach to unravel pathogenicity factors of the human pathogenic amoeba N. fowleri.</title>
        <authorList>
            <person name="Liechti N."/>
            <person name="Schurch N."/>
            <person name="Bruggmann R."/>
            <person name="Wittwer M."/>
        </authorList>
    </citation>
    <scope>NUCLEOTIDE SEQUENCE [LARGE SCALE GENOMIC DNA]</scope>
    <source>
        <strain evidence="10 11">ATCC 30569</strain>
    </source>
</reference>
<evidence type="ECO:0000313" key="11">
    <source>
        <dbReference type="Proteomes" id="UP000816034"/>
    </source>
</evidence>
<dbReference type="Pfam" id="PF02854">
    <property type="entry name" value="MIF4G"/>
    <property type="match status" value="1"/>
</dbReference>
<feature type="domain" description="MIF4G-like type 2" evidence="9">
    <location>
        <begin position="667"/>
        <end position="911"/>
    </location>
</feature>
<accession>A0AA88GXA0</accession>
<organism evidence="10 11">
    <name type="scientific">Naegleria lovaniensis</name>
    <name type="common">Amoeba</name>
    <dbReference type="NCBI Taxonomy" id="51637"/>
    <lineage>
        <taxon>Eukaryota</taxon>
        <taxon>Discoba</taxon>
        <taxon>Heterolobosea</taxon>
        <taxon>Tetramitia</taxon>
        <taxon>Eutetramitia</taxon>
        <taxon>Vahlkampfiidae</taxon>
        <taxon>Naegleria</taxon>
    </lineage>
</organism>
<keyword evidence="3" id="KW-0507">mRNA processing</keyword>
<dbReference type="Pfam" id="PF09088">
    <property type="entry name" value="MIF4G_like"/>
    <property type="match status" value="1"/>
</dbReference>
<dbReference type="InterPro" id="IPR003890">
    <property type="entry name" value="MIF4G-like_typ-3"/>
</dbReference>
<dbReference type="GO" id="GO:0005846">
    <property type="term" value="C:nuclear cap binding complex"/>
    <property type="evidence" value="ECO:0007669"/>
    <property type="project" value="InterPro"/>
</dbReference>
<evidence type="ECO:0000256" key="3">
    <source>
        <dbReference type="ARBA" id="ARBA00022664"/>
    </source>
</evidence>
<dbReference type="InterPro" id="IPR027159">
    <property type="entry name" value="CBP80"/>
</dbReference>
<comment type="caution">
    <text evidence="10">The sequence shown here is derived from an EMBL/GenBank/DDBJ whole genome shotgun (WGS) entry which is preliminary data.</text>
</comment>
<name>A0AA88GXA0_NAELO</name>
<gene>
    <name evidence="10" type="ORF">C9374_000211</name>
</gene>
<dbReference type="InterPro" id="IPR016024">
    <property type="entry name" value="ARM-type_fold"/>
</dbReference>
<feature type="compositionally biased region" description="Polar residues" evidence="6">
    <location>
        <begin position="63"/>
        <end position="77"/>
    </location>
</feature>
<sequence length="1060" mass="123051">MRSNLAEQQSRYQHHRNLSDESDESDDDDYIKRRRREKLSDEEEKPIAKSDNNRPSPVRSGQHHPSASGNISRNQASPIDASQYGSYNNQPSFNNNNNYQKRKRSDSEEKPPSPSSADFQSSLKKKKIERDEWDEEIESYTTYRAIILMCEEDRSDEAIVSKLKEVAGLISNDLQDDYQTHIPTISDIVMQCITDFPVKTSLYCTLVALVNKKIPKFGEYIVQLTLEHVIQSHNHYDWIRLKALFRFIFELMRQKLVSENDAFYVLDKFVDLALKYSNDIMGMNYMYTILGSLPWGIEIFKENSVFTSELTTKLTKYFDVYSQFDFTLYKVFNGQKDCLMVMWDQFRFFLSDQTQIKEIKSLLKPHLLFSESDLADARMHKIEFPIDEHLIDVGSHENVSKGCIFKGRLGLYEEMMSSTLHLLSPIDRLVIEEYITDLLYFFNGSHRDCVSRLYAWAGDLATAAFTNENKDNKPKSLEEKELAILNDLDPSGEYFQHMAIDVILGVMCLLPSPPVKIHFYNVVVIGMCLQKCTKDNFSREIVKKYINYVFEKIDMFDDECCMQRFTSLMSYYLSHFDCKWDWDKWVYILSDPNLTINKKREQFIRLVLQRTLHVTYMNKVKRSIKGSSNLTEDKFDEDLRYNEDEDLTGVPFAKFLPNAPDANFRFSTGSPHADDSSKILEAMRQKKDVNEMLDLLATLQCKEDKILLLDMFLSCGLSLASQKNLSEFSDILSRYKEVIKQLIDHDTVYQRVNLIRSLWLFWFKSPQRIILFMKKLLLQHDIVNAQSVANFLFSDSSLLFSFAYSWDIMKSCIDAQIVRALRAYEYGNDSICTSDTIPKLKKDPNVPEEDPLDKVTGLESTAFKMLIGEIRETVYIMTRLVISKLLSFEDMNSWEFRYVSGLLREIARFYQFYVLDFTDYVGAVLSEHPDSPVKDYISNLFNGSKFFKHASTFVSGGFKATVPRYERRFNPIPTLKNYTILDTRSSIHDLLIQEIRRVEHELPVSITAGHPLCSSVLNENLETMMPVINASTTTDSNNSGNLEIQNTTEATRHVEVSKDE</sequence>
<dbReference type="Pfam" id="PF09090">
    <property type="entry name" value="MIF4G_like_2"/>
    <property type="match status" value="1"/>
</dbReference>
<comment type="subcellular location">
    <subcellularLocation>
        <location evidence="1">Nucleus</location>
    </subcellularLocation>
</comment>
<feature type="region of interest" description="Disordered" evidence="6">
    <location>
        <begin position="1"/>
        <end position="125"/>
    </location>
</feature>
<feature type="compositionally biased region" description="Polar residues" evidence="6">
    <location>
        <begin position="1"/>
        <end position="11"/>
    </location>
</feature>
<feature type="domain" description="MIF4G-like type 1" evidence="8">
    <location>
        <begin position="486"/>
        <end position="623"/>
    </location>
</feature>
<dbReference type="SUPFAM" id="SSF48371">
    <property type="entry name" value="ARM repeat"/>
    <property type="match status" value="3"/>
</dbReference>
<dbReference type="GO" id="GO:0000184">
    <property type="term" value="P:nuclear-transcribed mRNA catabolic process, nonsense-mediated decay"/>
    <property type="evidence" value="ECO:0007669"/>
    <property type="project" value="TreeGrafter"/>
</dbReference>
<dbReference type="GO" id="GO:0000339">
    <property type="term" value="F:RNA cap binding"/>
    <property type="evidence" value="ECO:0007669"/>
    <property type="project" value="InterPro"/>
</dbReference>
<keyword evidence="5" id="KW-0539">Nucleus</keyword>
<dbReference type="PANTHER" id="PTHR12412">
    <property type="entry name" value="CAP BINDING PROTEIN"/>
    <property type="match status" value="1"/>
</dbReference>
<dbReference type="RefSeq" id="XP_044552764.1">
    <property type="nucleotide sequence ID" value="XM_044691492.1"/>
</dbReference>
<proteinExistence type="inferred from homology"/>
<dbReference type="GO" id="GO:0008380">
    <property type="term" value="P:RNA splicing"/>
    <property type="evidence" value="ECO:0007669"/>
    <property type="project" value="UniProtKB-KW"/>
</dbReference>
<evidence type="ECO:0000259" key="8">
    <source>
        <dbReference type="Pfam" id="PF09088"/>
    </source>
</evidence>
<dbReference type="InterPro" id="IPR015172">
    <property type="entry name" value="MIF4G-like_typ-1"/>
</dbReference>
<evidence type="ECO:0008006" key="12">
    <source>
        <dbReference type="Google" id="ProtNLM"/>
    </source>
</evidence>
<evidence type="ECO:0000313" key="10">
    <source>
        <dbReference type="EMBL" id="KAG2388772.1"/>
    </source>
</evidence>